<name>A0A2S5SUL2_9BURK</name>
<dbReference type="InterPro" id="IPR003018">
    <property type="entry name" value="GAF"/>
</dbReference>
<dbReference type="InterPro" id="IPR029016">
    <property type="entry name" value="GAF-like_dom_sf"/>
</dbReference>
<accession>A0A2S5SUL2</accession>
<dbReference type="Pfam" id="PF13185">
    <property type="entry name" value="GAF_2"/>
    <property type="match status" value="1"/>
</dbReference>
<evidence type="ECO:0000256" key="1">
    <source>
        <dbReference type="SAM" id="MobiDB-lite"/>
    </source>
</evidence>
<dbReference type="Proteomes" id="UP000238605">
    <property type="component" value="Unassembled WGS sequence"/>
</dbReference>
<evidence type="ECO:0000313" key="3">
    <source>
        <dbReference type="EMBL" id="PPE66399.1"/>
    </source>
</evidence>
<comment type="caution">
    <text evidence="3">The sequence shown here is derived from an EMBL/GenBank/DDBJ whole genome shotgun (WGS) entry which is preliminary data.</text>
</comment>
<reference evidence="3 4" key="1">
    <citation type="submission" date="2018-02" db="EMBL/GenBank/DDBJ databases">
        <title>Reclassifiation of [Polyangium] brachysporum DSM 7029 as Guopingzhaonella breviflexa gen. nov., sp. nov., a member of the family Comamonadaceae.</title>
        <authorList>
            <person name="Tang B."/>
        </authorList>
    </citation>
    <scope>NUCLEOTIDE SEQUENCE [LARGE SCALE GENOMIC DNA]</scope>
    <source>
        <strain evidence="3 4">BCRC 80649</strain>
    </source>
</reference>
<feature type="region of interest" description="Disordered" evidence="1">
    <location>
        <begin position="331"/>
        <end position="352"/>
    </location>
</feature>
<dbReference type="PANTHER" id="PTHR40660">
    <property type="entry name" value="5'-PHOSPHATE OXIDASE PUTATIVE DOMAIN-CONTAINING PROTEIN-RELATED"/>
    <property type="match status" value="1"/>
</dbReference>
<gene>
    <name evidence="3" type="ORF">C1704_08765</name>
</gene>
<evidence type="ECO:0000259" key="2">
    <source>
        <dbReference type="SMART" id="SM00065"/>
    </source>
</evidence>
<proteinExistence type="predicted"/>
<organism evidence="3 4">
    <name type="scientific">Caldimonas caldifontis</name>
    <dbReference type="NCBI Taxonomy" id="1452508"/>
    <lineage>
        <taxon>Bacteria</taxon>
        <taxon>Pseudomonadati</taxon>
        <taxon>Pseudomonadota</taxon>
        <taxon>Betaproteobacteria</taxon>
        <taxon>Burkholderiales</taxon>
        <taxon>Sphaerotilaceae</taxon>
        <taxon>Caldimonas</taxon>
    </lineage>
</organism>
<sequence length="461" mass="50366">MSIHPHAVAISLDDIRPCFEGAIPSMMATCDAEGVPNVAYLSQVDYVDAHHLALSFQFFNTTRRNVLANPQVEILVTHPYTSAIYRLRARYLHTQTSGPLFERMKARLSGIASHTGMSEVFRLKGADLYRVESIVHVDKPDLPAPPAGSGRLSALRRASEQLAACHDLDTLFDTTLDVLRDEFDIRHAMLLMLDASGQQLYTVASRGYPNSGVGSEIALGQGVIGVAARERTPVRISHLTAEYTYSRAVRDGLRRAGAEAGAPAGADREIPWPGLAEPHSQLAVPLVVGGDLLGVVFVESTEDLRFSYDDEDALVCLAGHIGRAVRQFQAGADESEDGPAAEVPASAAPAVDPAQSPLPVRYFPVDGSVFFGHDYIIKGVAGAILWKLVSDHVQHGRNEFTNRELRLDPRIRLPDVCDNLEARLVLLTRRLVERQTPVTLHKTGRGRFAVQVQRPLVLEEA</sequence>
<dbReference type="SUPFAM" id="SSF50475">
    <property type="entry name" value="FMN-binding split barrel"/>
    <property type="match status" value="1"/>
</dbReference>
<dbReference type="InterPro" id="IPR012349">
    <property type="entry name" value="Split_barrel_FMN-bd"/>
</dbReference>
<dbReference type="RefSeq" id="WP_104302343.1">
    <property type="nucleotide sequence ID" value="NZ_PSNX01000007.1"/>
</dbReference>
<dbReference type="Gene3D" id="3.30.450.40">
    <property type="match status" value="1"/>
</dbReference>
<feature type="domain" description="GAF" evidence="2">
    <location>
        <begin position="167"/>
        <end position="335"/>
    </location>
</feature>
<feature type="compositionally biased region" description="Low complexity" evidence="1">
    <location>
        <begin position="340"/>
        <end position="352"/>
    </location>
</feature>
<keyword evidence="4" id="KW-1185">Reference proteome</keyword>
<dbReference type="SMART" id="SM00065">
    <property type="entry name" value="GAF"/>
    <property type="match status" value="1"/>
</dbReference>
<dbReference type="InterPro" id="IPR011576">
    <property type="entry name" value="Pyridox_Oxase_N"/>
</dbReference>
<dbReference type="PANTHER" id="PTHR40660:SF1">
    <property type="entry name" value="5'-PHOSPHATE OXIDASE PUTATIVE DOMAIN-CONTAINING PROTEIN-RELATED"/>
    <property type="match status" value="1"/>
</dbReference>
<evidence type="ECO:0000313" key="4">
    <source>
        <dbReference type="Proteomes" id="UP000238605"/>
    </source>
</evidence>
<dbReference type="EMBL" id="PSNX01000007">
    <property type="protein sequence ID" value="PPE66399.1"/>
    <property type="molecule type" value="Genomic_DNA"/>
</dbReference>
<dbReference type="Gene3D" id="2.30.110.10">
    <property type="entry name" value="Electron Transport, Fmn-binding Protein, Chain A"/>
    <property type="match status" value="1"/>
</dbReference>
<dbReference type="OrthoDB" id="1494384at2"/>
<dbReference type="AlphaFoldDB" id="A0A2S5SUL2"/>
<dbReference type="SUPFAM" id="SSF55781">
    <property type="entry name" value="GAF domain-like"/>
    <property type="match status" value="1"/>
</dbReference>
<protein>
    <submittedName>
        <fullName evidence="3">GAF domain-containing protein</fullName>
    </submittedName>
</protein>
<dbReference type="Pfam" id="PF01243">
    <property type="entry name" value="PNPOx_N"/>
    <property type="match status" value="1"/>
</dbReference>